<proteinExistence type="predicted"/>
<gene>
    <name evidence="1" type="ORF">L3081_02670</name>
</gene>
<dbReference type="RefSeq" id="WP_242283265.1">
    <property type="nucleotide sequence ID" value="NZ_JAKKSL010000001.1"/>
</dbReference>
<reference evidence="1" key="1">
    <citation type="submission" date="2022-01" db="EMBL/GenBank/DDBJ databases">
        <title>Colwellia maritima, isolated from seawater.</title>
        <authorList>
            <person name="Kristyanto S."/>
            <person name="Jung J."/>
            <person name="Jeon C.O."/>
        </authorList>
    </citation>
    <scope>NUCLEOTIDE SEQUENCE</scope>
    <source>
        <strain evidence="1">MSW7</strain>
    </source>
</reference>
<dbReference type="Proteomes" id="UP001139646">
    <property type="component" value="Unassembled WGS sequence"/>
</dbReference>
<name>A0ABS9WX71_9GAMM</name>
<evidence type="ECO:0000313" key="1">
    <source>
        <dbReference type="EMBL" id="MCI2282501.1"/>
    </source>
</evidence>
<evidence type="ECO:0000313" key="2">
    <source>
        <dbReference type="Proteomes" id="UP001139646"/>
    </source>
</evidence>
<sequence>MQINLYHQPKDNTALLNRIARRTADRVIHCFEYTLSKLNLDKNRHLILSYSLQHPQNSEALLDCVMQLNCVYQPHDLNAILGENNAS</sequence>
<organism evidence="1 2">
    <name type="scientific">Colwellia maritima</name>
    <dbReference type="NCBI Taxonomy" id="2912588"/>
    <lineage>
        <taxon>Bacteria</taxon>
        <taxon>Pseudomonadati</taxon>
        <taxon>Pseudomonadota</taxon>
        <taxon>Gammaproteobacteria</taxon>
        <taxon>Alteromonadales</taxon>
        <taxon>Colwelliaceae</taxon>
        <taxon>Colwellia</taxon>
    </lineage>
</organism>
<dbReference type="EMBL" id="JAKKSL010000001">
    <property type="protein sequence ID" value="MCI2282501.1"/>
    <property type="molecule type" value="Genomic_DNA"/>
</dbReference>
<protein>
    <submittedName>
        <fullName evidence="1">Uncharacterized protein</fullName>
    </submittedName>
</protein>
<keyword evidence="2" id="KW-1185">Reference proteome</keyword>
<comment type="caution">
    <text evidence="1">The sequence shown here is derived from an EMBL/GenBank/DDBJ whole genome shotgun (WGS) entry which is preliminary data.</text>
</comment>
<accession>A0ABS9WX71</accession>